<dbReference type="EMBL" id="JH000499">
    <property type="protein sequence ID" value="EGW08080.1"/>
    <property type="molecule type" value="Genomic_DNA"/>
</dbReference>
<accession>G3HM08</accession>
<dbReference type="AlphaFoldDB" id="G3HM08"/>
<proteinExistence type="predicted"/>
<dbReference type="Proteomes" id="UP000001075">
    <property type="component" value="Unassembled WGS sequence"/>
</dbReference>
<evidence type="ECO:0000313" key="1">
    <source>
        <dbReference type="EMBL" id="EGW08080.1"/>
    </source>
</evidence>
<dbReference type="Pfam" id="PF01054">
    <property type="entry name" value="MMTV_SAg"/>
    <property type="match status" value="1"/>
</dbReference>
<sequence length="143" mass="16026">MLNSAPPFIKAFAEVASSGNKGSSLGQFLDAVEQKELLMQGDPVDPEKIKVEQLIGNEKSETKGSAEEQLRKLAIPTRHLPGGYIQYKIRDRWWAPPQWTKQSGNYLDPLPYTGGYDELGNRWVNHEGKKTTLERLAFPGKIS</sequence>
<name>G3HM08_CRIGR</name>
<gene>
    <name evidence="1" type="ORF">I79_011752</name>
</gene>
<dbReference type="InterPro" id="IPR001213">
    <property type="entry name" value="MMTV_SAg"/>
</dbReference>
<evidence type="ECO:0000313" key="2">
    <source>
        <dbReference type="Proteomes" id="UP000001075"/>
    </source>
</evidence>
<dbReference type="InParanoid" id="G3HM08"/>
<protein>
    <submittedName>
        <fullName evidence="1">Protein PR73</fullName>
    </submittedName>
</protein>
<organism evidence="1 2">
    <name type="scientific">Cricetulus griseus</name>
    <name type="common">Chinese hamster</name>
    <name type="synonym">Cricetulus barabensis griseus</name>
    <dbReference type="NCBI Taxonomy" id="10029"/>
    <lineage>
        <taxon>Eukaryota</taxon>
        <taxon>Metazoa</taxon>
        <taxon>Chordata</taxon>
        <taxon>Craniata</taxon>
        <taxon>Vertebrata</taxon>
        <taxon>Euteleostomi</taxon>
        <taxon>Mammalia</taxon>
        <taxon>Eutheria</taxon>
        <taxon>Euarchontoglires</taxon>
        <taxon>Glires</taxon>
        <taxon>Rodentia</taxon>
        <taxon>Myomorpha</taxon>
        <taxon>Muroidea</taxon>
        <taxon>Cricetidae</taxon>
        <taxon>Cricetinae</taxon>
        <taxon>Cricetulus</taxon>
    </lineage>
</organism>
<reference evidence="2" key="1">
    <citation type="journal article" date="2011" name="Nat. Biotechnol.">
        <title>The genomic sequence of the Chinese hamster ovary (CHO)-K1 cell line.</title>
        <authorList>
            <person name="Xu X."/>
            <person name="Nagarajan H."/>
            <person name="Lewis N.E."/>
            <person name="Pan S."/>
            <person name="Cai Z."/>
            <person name="Liu X."/>
            <person name="Chen W."/>
            <person name="Xie M."/>
            <person name="Wang W."/>
            <person name="Hammond S."/>
            <person name="Andersen M.R."/>
            <person name="Neff N."/>
            <person name="Passarelli B."/>
            <person name="Koh W."/>
            <person name="Fan H.C."/>
            <person name="Wang J."/>
            <person name="Gui Y."/>
            <person name="Lee K.H."/>
            <person name="Betenbaugh M.J."/>
            <person name="Quake S.R."/>
            <person name="Famili I."/>
            <person name="Palsson B.O."/>
            <person name="Wang J."/>
        </authorList>
    </citation>
    <scope>NUCLEOTIDE SEQUENCE [LARGE SCALE GENOMIC DNA]</scope>
    <source>
        <strain evidence="2">CHO K1 cell line</strain>
    </source>
</reference>